<keyword evidence="9" id="KW-1185">Reference proteome</keyword>
<comment type="subcellular location">
    <subcellularLocation>
        <location evidence="1 6">Cell membrane</location>
        <topology evidence="1 6">Multi-pass membrane protein</topology>
    </subcellularLocation>
</comment>
<evidence type="ECO:0000259" key="7">
    <source>
        <dbReference type="Pfam" id="PF09335"/>
    </source>
</evidence>
<feature type="transmembrane region" description="Helical" evidence="6">
    <location>
        <begin position="28"/>
        <end position="51"/>
    </location>
</feature>
<dbReference type="Proteomes" id="UP000682134">
    <property type="component" value="Unassembled WGS sequence"/>
</dbReference>
<feature type="transmembrane region" description="Helical" evidence="6">
    <location>
        <begin position="113"/>
        <end position="134"/>
    </location>
</feature>
<accession>A0A940SIJ5</accession>
<gene>
    <name evidence="8" type="ORF">J5Y03_05015</name>
</gene>
<dbReference type="EMBL" id="JAGIYQ010000003">
    <property type="protein sequence ID" value="MBP0724546.1"/>
    <property type="molecule type" value="Genomic_DNA"/>
</dbReference>
<dbReference type="AlphaFoldDB" id="A0A940SIJ5"/>
<evidence type="ECO:0000313" key="9">
    <source>
        <dbReference type="Proteomes" id="UP000682134"/>
    </source>
</evidence>
<feature type="transmembrane region" description="Helical" evidence="6">
    <location>
        <begin position="63"/>
        <end position="80"/>
    </location>
</feature>
<dbReference type="RefSeq" id="WP_209403205.1">
    <property type="nucleotide sequence ID" value="NZ_JAGIYQ010000003.1"/>
</dbReference>
<evidence type="ECO:0000256" key="4">
    <source>
        <dbReference type="ARBA" id="ARBA00022989"/>
    </source>
</evidence>
<keyword evidence="5 6" id="KW-0472">Membrane</keyword>
<feature type="domain" description="VTT" evidence="7">
    <location>
        <begin position="43"/>
        <end position="161"/>
    </location>
</feature>
<keyword evidence="2 6" id="KW-1003">Cell membrane</keyword>
<dbReference type="PANTHER" id="PTHR12677:SF55">
    <property type="entry name" value="UNDECAPRENYL PHOSPHATE TRANSPORTER SAOUHSC_00901-RELATED"/>
    <property type="match status" value="1"/>
</dbReference>
<organism evidence="8 9">
    <name type="scientific">Gottfriedia endophytica</name>
    <dbReference type="NCBI Taxonomy" id="2820819"/>
    <lineage>
        <taxon>Bacteria</taxon>
        <taxon>Bacillati</taxon>
        <taxon>Bacillota</taxon>
        <taxon>Bacilli</taxon>
        <taxon>Bacillales</taxon>
        <taxon>Bacillaceae</taxon>
        <taxon>Gottfriedia</taxon>
    </lineage>
</organism>
<sequence>MDFYSIKGFFTEAHFLELIDHYRGFGPLIGISLPLIEAFFPILPLVVFVLANSVAFGPFLGFIYSWLGSCLGSILLFYLVRKFGQKRFYNFLNKHPKASNAIKWIEKRGFGPIFLLFCFPFSPSFLINIVAGISKINIKQFIIALVLGKFTLIAIISYLGKHITSVFHDPRKATVTVILIAVLWVVGKVIEKRMNFNEKTPSDTDQTQPSDE</sequence>
<dbReference type="PANTHER" id="PTHR12677">
    <property type="entry name" value="GOLGI APPARATUS MEMBRANE PROTEIN TVP38-RELATED"/>
    <property type="match status" value="1"/>
</dbReference>
<comment type="similarity">
    <text evidence="6">Belongs to the TVP38/TMEM64 family.</text>
</comment>
<feature type="transmembrane region" description="Helical" evidence="6">
    <location>
        <begin position="140"/>
        <end position="160"/>
    </location>
</feature>
<evidence type="ECO:0000313" key="8">
    <source>
        <dbReference type="EMBL" id="MBP0724546.1"/>
    </source>
</evidence>
<evidence type="ECO:0000256" key="3">
    <source>
        <dbReference type="ARBA" id="ARBA00022692"/>
    </source>
</evidence>
<evidence type="ECO:0000256" key="2">
    <source>
        <dbReference type="ARBA" id="ARBA00022475"/>
    </source>
</evidence>
<name>A0A940SIJ5_9BACI</name>
<comment type="caution">
    <text evidence="8">The sequence shown here is derived from an EMBL/GenBank/DDBJ whole genome shotgun (WGS) entry which is preliminary data.</text>
</comment>
<dbReference type="InterPro" id="IPR032816">
    <property type="entry name" value="VTT_dom"/>
</dbReference>
<protein>
    <recommendedName>
        <fullName evidence="6">TVP38/TMEM64 family membrane protein</fullName>
    </recommendedName>
</protein>
<reference evidence="8" key="1">
    <citation type="submission" date="2021-04" db="EMBL/GenBank/DDBJ databases">
        <title>Genome seq and assembly of Bacillus sp.</title>
        <authorList>
            <person name="Chhetri G."/>
        </authorList>
    </citation>
    <scope>NUCLEOTIDE SEQUENCE</scope>
    <source>
        <strain evidence="8">RG28</strain>
    </source>
</reference>
<feature type="transmembrane region" description="Helical" evidence="6">
    <location>
        <begin position="172"/>
        <end position="190"/>
    </location>
</feature>
<keyword evidence="3 6" id="KW-0812">Transmembrane</keyword>
<keyword evidence="4 6" id="KW-1133">Transmembrane helix</keyword>
<evidence type="ECO:0000256" key="1">
    <source>
        <dbReference type="ARBA" id="ARBA00004651"/>
    </source>
</evidence>
<evidence type="ECO:0000256" key="6">
    <source>
        <dbReference type="RuleBase" id="RU366058"/>
    </source>
</evidence>
<dbReference type="InterPro" id="IPR015414">
    <property type="entry name" value="TMEM64"/>
</dbReference>
<evidence type="ECO:0000256" key="5">
    <source>
        <dbReference type="ARBA" id="ARBA00023136"/>
    </source>
</evidence>
<dbReference type="Pfam" id="PF09335">
    <property type="entry name" value="VTT_dom"/>
    <property type="match status" value="1"/>
</dbReference>
<proteinExistence type="inferred from homology"/>
<dbReference type="GO" id="GO:0005886">
    <property type="term" value="C:plasma membrane"/>
    <property type="evidence" value="ECO:0007669"/>
    <property type="project" value="UniProtKB-SubCell"/>
</dbReference>